<proteinExistence type="predicted"/>
<organism evidence="1 2">
    <name type="scientific">Pluteus cervinus</name>
    <dbReference type="NCBI Taxonomy" id="181527"/>
    <lineage>
        <taxon>Eukaryota</taxon>
        <taxon>Fungi</taxon>
        <taxon>Dikarya</taxon>
        <taxon>Basidiomycota</taxon>
        <taxon>Agaricomycotina</taxon>
        <taxon>Agaricomycetes</taxon>
        <taxon>Agaricomycetidae</taxon>
        <taxon>Agaricales</taxon>
        <taxon>Pluteineae</taxon>
        <taxon>Pluteaceae</taxon>
        <taxon>Pluteus</taxon>
    </lineage>
</organism>
<evidence type="ECO:0000313" key="2">
    <source>
        <dbReference type="Proteomes" id="UP000308600"/>
    </source>
</evidence>
<gene>
    <name evidence="1" type="ORF">BDN72DRAFT_873013</name>
</gene>
<dbReference type="EMBL" id="ML208914">
    <property type="protein sequence ID" value="TFK59696.1"/>
    <property type="molecule type" value="Genomic_DNA"/>
</dbReference>
<evidence type="ECO:0000313" key="1">
    <source>
        <dbReference type="EMBL" id="TFK59696.1"/>
    </source>
</evidence>
<reference evidence="1 2" key="1">
    <citation type="journal article" date="2019" name="Nat. Ecol. Evol.">
        <title>Megaphylogeny resolves global patterns of mushroom evolution.</title>
        <authorList>
            <person name="Varga T."/>
            <person name="Krizsan K."/>
            <person name="Foldi C."/>
            <person name="Dima B."/>
            <person name="Sanchez-Garcia M."/>
            <person name="Sanchez-Ramirez S."/>
            <person name="Szollosi G.J."/>
            <person name="Szarkandi J.G."/>
            <person name="Papp V."/>
            <person name="Albert L."/>
            <person name="Andreopoulos W."/>
            <person name="Angelini C."/>
            <person name="Antonin V."/>
            <person name="Barry K.W."/>
            <person name="Bougher N.L."/>
            <person name="Buchanan P."/>
            <person name="Buyck B."/>
            <person name="Bense V."/>
            <person name="Catcheside P."/>
            <person name="Chovatia M."/>
            <person name="Cooper J."/>
            <person name="Damon W."/>
            <person name="Desjardin D."/>
            <person name="Finy P."/>
            <person name="Geml J."/>
            <person name="Haridas S."/>
            <person name="Hughes K."/>
            <person name="Justo A."/>
            <person name="Karasinski D."/>
            <person name="Kautmanova I."/>
            <person name="Kiss B."/>
            <person name="Kocsube S."/>
            <person name="Kotiranta H."/>
            <person name="LaButti K.M."/>
            <person name="Lechner B.E."/>
            <person name="Liimatainen K."/>
            <person name="Lipzen A."/>
            <person name="Lukacs Z."/>
            <person name="Mihaltcheva S."/>
            <person name="Morgado L.N."/>
            <person name="Niskanen T."/>
            <person name="Noordeloos M.E."/>
            <person name="Ohm R.A."/>
            <person name="Ortiz-Santana B."/>
            <person name="Ovrebo C."/>
            <person name="Racz N."/>
            <person name="Riley R."/>
            <person name="Savchenko A."/>
            <person name="Shiryaev A."/>
            <person name="Soop K."/>
            <person name="Spirin V."/>
            <person name="Szebenyi C."/>
            <person name="Tomsovsky M."/>
            <person name="Tulloss R.E."/>
            <person name="Uehling J."/>
            <person name="Grigoriev I.V."/>
            <person name="Vagvolgyi C."/>
            <person name="Papp T."/>
            <person name="Martin F.M."/>
            <person name="Miettinen O."/>
            <person name="Hibbett D.S."/>
            <person name="Nagy L.G."/>
        </authorList>
    </citation>
    <scope>NUCLEOTIDE SEQUENCE [LARGE SCALE GENOMIC DNA]</scope>
    <source>
        <strain evidence="1 2">NL-1719</strain>
    </source>
</reference>
<protein>
    <submittedName>
        <fullName evidence="1">Uncharacterized protein</fullName>
    </submittedName>
</protein>
<dbReference type="Proteomes" id="UP000308600">
    <property type="component" value="Unassembled WGS sequence"/>
</dbReference>
<sequence>MRKRNRSHDENAAEPESSIVRQLRPKKLTRTVSPPLSNARLSNFVYALVFLTGFLMTYYAWRLYSWKMGGKGGISQVVWNRVRGNVPQVHVPGGLGPDIAGGAGIKGAKKNGAQRESVEDKIDDLARVLGMPSKELASAIAIAVREYVPPASLSSIAAKETGAIVDALVTGHSDYVVDPERIRVKKEVSEGSGVIGNVASGMGSFVGMEEP</sequence>
<keyword evidence="2" id="KW-1185">Reference proteome</keyword>
<accession>A0ACD3A2D1</accession>
<name>A0ACD3A2D1_9AGAR</name>